<name>A0ABW5S737_9BACL</name>
<sequence>MKLTMTSTPNPNALKFTAEESLFSKRIEVFKTNQTNSPILTKLIAINGVISLFGFNNFITVCKSPEASWDDLLPQINAALKEL</sequence>
<comment type="caution">
    <text evidence="2">The sequence shown here is derived from an EMBL/GenBank/DDBJ whole genome shotgun (WGS) entry which is preliminary data.</text>
</comment>
<evidence type="ECO:0000313" key="3">
    <source>
        <dbReference type="Proteomes" id="UP001597399"/>
    </source>
</evidence>
<keyword evidence="3" id="KW-1185">Reference proteome</keyword>
<reference evidence="3" key="1">
    <citation type="journal article" date="2019" name="Int. J. Syst. Evol. Microbiol.">
        <title>The Global Catalogue of Microorganisms (GCM) 10K type strain sequencing project: providing services to taxonomists for standard genome sequencing and annotation.</title>
        <authorList>
            <consortium name="The Broad Institute Genomics Platform"/>
            <consortium name="The Broad Institute Genome Sequencing Center for Infectious Disease"/>
            <person name="Wu L."/>
            <person name="Ma J."/>
        </authorList>
    </citation>
    <scope>NUCLEOTIDE SEQUENCE [LARGE SCALE GENOMIC DNA]</scope>
    <source>
        <strain evidence="3">TISTR 2466</strain>
    </source>
</reference>
<accession>A0ABW5S737</accession>
<dbReference type="InterPro" id="IPR014824">
    <property type="entry name" value="Nfu/NifU_N"/>
</dbReference>
<dbReference type="RefSeq" id="WP_253062694.1">
    <property type="nucleotide sequence ID" value="NZ_JAMXWM010000015.1"/>
</dbReference>
<dbReference type="Pfam" id="PF08712">
    <property type="entry name" value="Nfu_N"/>
    <property type="match status" value="1"/>
</dbReference>
<dbReference type="SUPFAM" id="SSF110836">
    <property type="entry name" value="Hypothetical protein SAV1430"/>
    <property type="match status" value="1"/>
</dbReference>
<evidence type="ECO:0000313" key="2">
    <source>
        <dbReference type="EMBL" id="MFD2694889.1"/>
    </source>
</evidence>
<dbReference type="Gene3D" id="3.30.1370.70">
    <property type="entry name" value="Scaffold protein Nfu/NifU, N-terminal domain"/>
    <property type="match status" value="1"/>
</dbReference>
<protein>
    <submittedName>
        <fullName evidence="2">NifU N-terminal domain-containing protein</fullName>
    </submittedName>
</protein>
<proteinExistence type="predicted"/>
<gene>
    <name evidence="2" type="ORF">ACFSUE_14825</name>
</gene>
<evidence type="ECO:0000259" key="1">
    <source>
        <dbReference type="SMART" id="SM00932"/>
    </source>
</evidence>
<dbReference type="EMBL" id="JBHUMQ010000033">
    <property type="protein sequence ID" value="MFD2694889.1"/>
    <property type="molecule type" value="Genomic_DNA"/>
</dbReference>
<organism evidence="2 3">
    <name type="scientific">Sporolactobacillus shoreicorticis</name>
    <dbReference type="NCBI Taxonomy" id="1923877"/>
    <lineage>
        <taxon>Bacteria</taxon>
        <taxon>Bacillati</taxon>
        <taxon>Bacillota</taxon>
        <taxon>Bacilli</taxon>
        <taxon>Bacillales</taxon>
        <taxon>Sporolactobacillaceae</taxon>
        <taxon>Sporolactobacillus</taxon>
    </lineage>
</organism>
<feature type="domain" description="Scaffold protein Nfu/NifU N-terminal" evidence="1">
    <location>
        <begin position="3"/>
        <end position="82"/>
    </location>
</feature>
<dbReference type="SMART" id="SM00932">
    <property type="entry name" value="Nfu_N"/>
    <property type="match status" value="1"/>
</dbReference>
<dbReference type="InterPro" id="IPR036498">
    <property type="entry name" value="Nfu/NifU_N_sf"/>
</dbReference>
<dbReference type="Proteomes" id="UP001597399">
    <property type="component" value="Unassembled WGS sequence"/>
</dbReference>